<keyword evidence="7" id="KW-0131">Cell cycle</keyword>
<dbReference type="PANTHER" id="PTHR12172">
    <property type="entry name" value="CELL CYCLE CHECKPOINT PROTEIN RAD17"/>
    <property type="match status" value="1"/>
</dbReference>
<dbReference type="InterPro" id="IPR027417">
    <property type="entry name" value="P-loop_NTPase"/>
</dbReference>
<dbReference type="EMBL" id="LVZM01004754">
    <property type="protein sequence ID" value="OUC47322.1"/>
    <property type="molecule type" value="Genomic_DNA"/>
</dbReference>
<keyword evidence="3" id="KW-0547">Nucleotide-binding</keyword>
<evidence type="ECO:0000313" key="8">
    <source>
        <dbReference type="EMBL" id="OUC47322.1"/>
    </source>
</evidence>
<dbReference type="GO" id="GO:0003689">
    <property type="term" value="F:DNA clamp loader activity"/>
    <property type="evidence" value="ECO:0007669"/>
    <property type="project" value="TreeGrafter"/>
</dbReference>
<dbReference type="SUPFAM" id="SSF52540">
    <property type="entry name" value="P-loop containing nucleoside triphosphate hydrolases"/>
    <property type="match status" value="1"/>
</dbReference>
<dbReference type="GO" id="GO:0000077">
    <property type="term" value="P:DNA damage checkpoint signaling"/>
    <property type="evidence" value="ECO:0007669"/>
    <property type="project" value="TreeGrafter"/>
</dbReference>
<dbReference type="Gene3D" id="3.40.50.300">
    <property type="entry name" value="P-loop containing nucleotide triphosphate hydrolases"/>
    <property type="match status" value="1"/>
</dbReference>
<proteinExistence type="inferred from homology"/>
<evidence type="ECO:0000256" key="4">
    <source>
        <dbReference type="ARBA" id="ARBA00022763"/>
    </source>
</evidence>
<sequence length="503" mass="57112">YLSFVGFTVFSYVFVESHPRGRFIPRTRIIHICSRQSAACEKAVNLFISMPGHLNQSVVNKRKIAEMRKAIACSLKRDSDSRILLVTGCSGCGKTITVRLLCEDMRIRVVEWKGCIDNGDCVSYFSVSEQLRQFEEFLLRSSHYSTIIQTDKYDNDYQDRVILVKEILPVFTRDPSLLHQILRKFWSTFNIPVIFILTEDGSDGSRAIFPPEVQQNLGISTVSFNAIPVTSIMKHLKNILIQEAKQLDASTLKAVAQFSQGDLRMAVNNLQLICQHDDTSALTPCYRDNFCLLFPALGKFLYDKFGHSSQTVVANSEQDESSESVLPEDTVCKSGLREDIFCLYLFENYLDFRNSLEDIVKISQCFSFVDCLGNWETMDVCHPYFASVGARAVSTFYTEKRPLRFQHTRKPQDFLANKKSKLVRHACVPLRESVGGNILIDKSSFYADYLPYMISKSCLGRNHSSFHMSCVALSGALRDASKLGEEEINESEIIIEQFSDDES</sequence>
<dbReference type="GO" id="GO:0006281">
    <property type="term" value="P:DNA repair"/>
    <property type="evidence" value="ECO:0007669"/>
    <property type="project" value="InterPro"/>
</dbReference>
<dbReference type="PANTHER" id="PTHR12172:SF0">
    <property type="entry name" value="CELL CYCLE CHECKPOINT PROTEIN RAD17"/>
    <property type="match status" value="1"/>
</dbReference>
<dbReference type="InterPro" id="IPR004582">
    <property type="entry name" value="Checkpoint_prot_Rad17_Rad24"/>
</dbReference>
<evidence type="ECO:0000313" key="9">
    <source>
        <dbReference type="Proteomes" id="UP000243006"/>
    </source>
</evidence>
<dbReference type="GO" id="GO:0005634">
    <property type="term" value="C:nucleus"/>
    <property type="evidence" value="ECO:0007669"/>
    <property type="project" value="UniProtKB-SubCell"/>
</dbReference>
<dbReference type="GO" id="GO:0005524">
    <property type="term" value="F:ATP binding"/>
    <property type="evidence" value="ECO:0007669"/>
    <property type="project" value="UniProtKB-KW"/>
</dbReference>
<evidence type="ECO:0000256" key="3">
    <source>
        <dbReference type="ARBA" id="ARBA00022741"/>
    </source>
</evidence>
<comment type="similarity">
    <text evidence="2">Belongs to the rad17/RAD24 family.</text>
</comment>
<keyword evidence="5" id="KW-0067">ATP-binding</keyword>
<feature type="non-terminal residue" evidence="8">
    <location>
        <position position="1"/>
    </location>
</feature>
<comment type="subcellular location">
    <subcellularLocation>
        <location evidence="1">Nucleus</location>
    </subcellularLocation>
</comment>
<comment type="caution">
    <text evidence="8">The sequence shown here is derived from an EMBL/GenBank/DDBJ whole genome shotgun (WGS) entry which is preliminary data.</text>
</comment>
<protein>
    <submittedName>
        <fullName evidence="8">Rad17 cell cycle checkpoint protein</fullName>
    </submittedName>
</protein>
<dbReference type="GO" id="GO:0033314">
    <property type="term" value="P:mitotic DNA replication checkpoint signaling"/>
    <property type="evidence" value="ECO:0007669"/>
    <property type="project" value="TreeGrafter"/>
</dbReference>
<name>A0A1Y3EQ47_9BILA</name>
<gene>
    <name evidence="8" type="ORF">D917_07020</name>
</gene>
<evidence type="ECO:0000256" key="5">
    <source>
        <dbReference type="ARBA" id="ARBA00022840"/>
    </source>
</evidence>
<reference evidence="8 9" key="1">
    <citation type="submission" date="2015-04" db="EMBL/GenBank/DDBJ databases">
        <title>Draft genome of the roundworm Trichinella nativa.</title>
        <authorList>
            <person name="Mitreva M."/>
        </authorList>
    </citation>
    <scope>NUCLEOTIDE SEQUENCE [LARGE SCALE GENOMIC DNA]</scope>
    <source>
        <strain evidence="8 9">ISS45</strain>
    </source>
</reference>
<dbReference type="Proteomes" id="UP000243006">
    <property type="component" value="Unassembled WGS sequence"/>
</dbReference>
<organism evidence="8 9">
    <name type="scientific">Trichinella nativa</name>
    <dbReference type="NCBI Taxonomy" id="6335"/>
    <lineage>
        <taxon>Eukaryota</taxon>
        <taxon>Metazoa</taxon>
        <taxon>Ecdysozoa</taxon>
        <taxon>Nematoda</taxon>
        <taxon>Enoplea</taxon>
        <taxon>Dorylaimia</taxon>
        <taxon>Trichinellida</taxon>
        <taxon>Trichinellidae</taxon>
        <taxon>Trichinella</taxon>
    </lineage>
</organism>
<dbReference type="AlphaFoldDB" id="A0A1Y3EQ47"/>
<keyword evidence="6" id="KW-0539">Nucleus</keyword>
<accession>A0A1Y3EQ47</accession>
<dbReference type="Pfam" id="PF03215">
    <property type="entry name" value="Rad17"/>
    <property type="match status" value="1"/>
</dbReference>
<keyword evidence="4" id="KW-0227">DNA damage</keyword>
<evidence type="ECO:0000256" key="7">
    <source>
        <dbReference type="ARBA" id="ARBA00023306"/>
    </source>
</evidence>
<dbReference type="Gene3D" id="1.10.8.60">
    <property type="match status" value="1"/>
</dbReference>
<evidence type="ECO:0000256" key="6">
    <source>
        <dbReference type="ARBA" id="ARBA00023242"/>
    </source>
</evidence>
<evidence type="ECO:0000256" key="2">
    <source>
        <dbReference type="ARBA" id="ARBA00006168"/>
    </source>
</evidence>
<dbReference type="GO" id="GO:0003682">
    <property type="term" value="F:chromatin binding"/>
    <property type="evidence" value="ECO:0007669"/>
    <property type="project" value="TreeGrafter"/>
</dbReference>
<evidence type="ECO:0000256" key="1">
    <source>
        <dbReference type="ARBA" id="ARBA00004123"/>
    </source>
</evidence>